<dbReference type="GO" id="GO:0006351">
    <property type="term" value="P:DNA-templated transcription"/>
    <property type="evidence" value="ECO:0007669"/>
    <property type="project" value="InterPro"/>
</dbReference>
<dbReference type="InterPro" id="IPR007219">
    <property type="entry name" value="XnlR_reg_dom"/>
</dbReference>
<dbReference type="AlphaFoldDB" id="A0A2D3UY82"/>
<evidence type="ECO:0000256" key="3">
    <source>
        <dbReference type="ARBA" id="ARBA00023015"/>
    </source>
</evidence>
<feature type="compositionally biased region" description="Pro residues" evidence="6">
    <location>
        <begin position="103"/>
        <end position="118"/>
    </location>
</feature>
<dbReference type="PROSITE" id="PS50048">
    <property type="entry name" value="ZN2_CY6_FUNGAL_2"/>
    <property type="match status" value="1"/>
</dbReference>
<dbReference type="CDD" id="cd12148">
    <property type="entry name" value="fungal_TF_MHR"/>
    <property type="match status" value="1"/>
</dbReference>
<dbReference type="CDD" id="cd00067">
    <property type="entry name" value="GAL4"/>
    <property type="match status" value="1"/>
</dbReference>
<evidence type="ECO:0000259" key="7">
    <source>
        <dbReference type="PROSITE" id="PS50048"/>
    </source>
</evidence>
<feature type="region of interest" description="Disordered" evidence="6">
    <location>
        <begin position="1"/>
        <end position="248"/>
    </location>
</feature>
<dbReference type="GO" id="GO:0008270">
    <property type="term" value="F:zinc ion binding"/>
    <property type="evidence" value="ECO:0007669"/>
    <property type="project" value="InterPro"/>
</dbReference>
<name>A0A2D3UY82_9PEZI</name>
<dbReference type="PANTHER" id="PTHR47338:SF11">
    <property type="entry name" value="ZN(II)2CYS6 TRANSCRIPTION FACTOR (EUROFUNG)"/>
    <property type="match status" value="1"/>
</dbReference>
<evidence type="ECO:0000256" key="5">
    <source>
        <dbReference type="ARBA" id="ARBA00023242"/>
    </source>
</evidence>
<feature type="domain" description="Zn(2)-C6 fungal-type" evidence="7">
    <location>
        <begin position="299"/>
        <end position="329"/>
    </location>
</feature>
<feature type="compositionally biased region" description="Basic and acidic residues" evidence="6">
    <location>
        <begin position="184"/>
        <end position="196"/>
    </location>
</feature>
<dbReference type="PROSITE" id="PS00463">
    <property type="entry name" value="ZN2_CY6_FUNGAL_1"/>
    <property type="match status" value="1"/>
</dbReference>
<dbReference type="InterPro" id="IPR001138">
    <property type="entry name" value="Zn2Cys6_DnaBD"/>
</dbReference>
<keyword evidence="3" id="KW-0805">Transcription regulation</keyword>
<accession>A0A2D3UY82</accession>
<dbReference type="EMBL" id="FJUY01000012">
    <property type="protein sequence ID" value="CZT21851.1"/>
    <property type="molecule type" value="Genomic_DNA"/>
</dbReference>
<dbReference type="InterPro" id="IPR050815">
    <property type="entry name" value="TF_fung"/>
</dbReference>
<dbReference type="SUPFAM" id="SSF57701">
    <property type="entry name" value="Zn2/Cys6 DNA-binding domain"/>
    <property type="match status" value="1"/>
</dbReference>
<protein>
    <recommendedName>
        <fullName evidence="7">Zn(2)-C6 fungal-type domain-containing protein</fullName>
    </recommendedName>
</protein>
<dbReference type="InterPro" id="IPR036864">
    <property type="entry name" value="Zn2-C6_fun-type_DNA-bd_sf"/>
</dbReference>
<evidence type="ECO:0000256" key="6">
    <source>
        <dbReference type="SAM" id="MobiDB-lite"/>
    </source>
</evidence>
<evidence type="ECO:0000256" key="1">
    <source>
        <dbReference type="ARBA" id="ARBA00004123"/>
    </source>
</evidence>
<sequence length="924" mass="102883">MFSAASHPADSIRTHSYHHDRRMSHSGEHPQYGLPQRPSVELPRPLEPRPSYQMPSPLPEGPGHQRRPDAFRGPPPGQSEHRPQGQKLPRLQDILTSASPGPSQAPYPPNVWNGPPPTQHSGEAYYGRSQAAWHPPLAPPPATNGHTFHSHQNRRIELPILETNPSKRHDSQVPSPPYASYPEHPMEYHDPRREQARQPTTGPGPYLMNGVPSPYNTGAADESQYRSPPGSLDRVDNHNGPAGPESSKKYIGVREVPGEGAFHLYEGGFRIPTHVDGETVNPAWGLTKANKPRKRLAMACLDCREKKIKCEPGAASCLQCEKAKRVCRKAPTHQSQSETSGTPIWPSGADSPTHKSATGSTSPHMVSEGVHKRRTMDGSSPSSAPAKKHRSASPLSANHGAVQSPENGHKSTPNAARPSARVLCWEEDPYLVDPEATMHLLNYYFAEVNDATYCIFPKHHFMNWLRASPEKCQSERMVLYAMLAVGSIFADDVQYSGFAERCVIIAGEAIQAKIGRFSMCVVQTRLLLGLYHFAKGANGVEWDYIGSGIQAALYLRYHTEQGCAESDGNVRSRHEFNLSSEQVIECKRRTFWSGFLMDRYCGPNSSSINPQDVFLRLPCFEETYERGYQSDAPHYNNGTIDPLKASLTATSAISPMGWLILVAAIWGDVSNFIYRAVHRSPVAYADEYERFYENTGAALHNWSSRLPDQLQFSQANVERSIQGGYAGPFISMHVLYHLAWVKMNRFVRHSLIPRSLARNVRASHKHSHDLLQVMNTLRAAKWDMMDRDGHGASFSFTTPFAGYAILAAIDVVGAGGLDSHLRSTLDLISCGLESLRELARYWNSARDQDKACETRYYQIQNVLKHPFTARSGCWLGREWGVHSSLEQEFAEADDCIYGADDRSFFDALREDPQNRSPGSDSRGL</sequence>
<dbReference type="STRING" id="112498.A0A2D3UY82"/>
<gene>
    <name evidence="8" type="ORF">RCC_07718</name>
</gene>
<evidence type="ECO:0000256" key="2">
    <source>
        <dbReference type="ARBA" id="ARBA00022723"/>
    </source>
</evidence>
<dbReference type="SMART" id="SM00066">
    <property type="entry name" value="GAL4"/>
    <property type="match status" value="1"/>
</dbReference>
<dbReference type="GO" id="GO:0003677">
    <property type="term" value="F:DNA binding"/>
    <property type="evidence" value="ECO:0007669"/>
    <property type="project" value="InterPro"/>
</dbReference>
<proteinExistence type="predicted"/>
<keyword evidence="9" id="KW-1185">Reference proteome</keyword>
<feature type="compositionally biased region" description="Polar residues" evidence="6">
    <location>
        <begin position="404"/>
        <end position="414"/>
    </location>
</feature>
<dbReference type="Gene3D" id="4.10.240.10">
    <property type="entry name" value="Zn(2)-C6 fungal-type DNA-binding domain"/>
    <property type="match status" value="1"/>
</dbReference>
<dbReference type="Pfam" id="PF04082">
    <property type="entry name" value="Fungal_trans"/>
    <property type="match status" value="1"/>
</dbReference>
<feature type="region of interest" description="Disordered" evidence="6">
    <location>
        <begin position="330"/>
        <end position="415"/>
    </location>
</feature>
<dbReference type="GO" id="GO:0005634">
    <property type="term" value="C:nucleus"/>
    <property type="evidence" value="ECO:0007669"/>
    <property type="project" value="UniProtKB-SubCell"/>
</dbReference>
<feature type="compositionally biased region" description="Polar residues" evidence="6">
    <location>
        <begin position="354"/>
        <end position="364"/>
    </location>
</feature>
<evidence type="ECO:0000313" key="8">
    <source>
        <dbReference type="EMBL" id="CZT21851.1"/>
    </source>
</evidence>
<dbReference type="GO" id="GO:0000981">
    <property type="term" value="F:DNA-binding transcription factor activity, RNA polymerase II-specific"/>
    <property type="evidence" value="ECO:0007669"/>
    <property type="project" value="InterPro"/>
</dbReference>
<dbReference type="PANTHER" id="PTHR47338">
    <property type="entry name" value="ZN(II)2CYS6 TRANSCRIPTION FACTOR (EUROFUNG)-RELATED"/>
    <property type="match status" value="1"/>
</dbReference>
<comment type="subcellular location">
    <subcellularLocation>
        <location evidence="1">Nucleus</location>
    </subcellularLocation>
</comment>
<keyword evidence="4" id="KW-0804">Transcription</keyword>
<dbReference type="Proteomes" id="UP000225277">
    <property type="component" value="Unassembled WGS sequence"/>
</dbReference>
<dbReference type="RefSeq" id="XP_023628740.1">
    <property type="nucleotide sequence ID" value="XM_023772972.1"/>
</dbReference>
<reference evidence="8 9" key="1">
    <citation type="submission" date="2016-03" db="EMBL/GenBank/DDBJ databases">
        <authorList>
            <person name="Ploux O."/>
        </authorList>
    </citation>
    <scope>NUCLEOTIDE SEQUENCE [LARGE SCALE GENOMIC DNA]</scope>
    <source>
        <strain evidence="8 9">URUG2</strain>
    </source>
</reference>
<feature type="compositionally biased region" description="Polar residues" evidence="6">
    <location>
        <begin position="332"/>
        <end position="342"/>
    </location>
</feature>
<organism evidence="8 9">
    <name type="scientific">Ramularia collo-cygni</name>
    <dbReference type="NCBI Taxonomy" id="112498"/>
    <lineage>
        <taxon>Eukaryota</taxon>
        <taxon>Fungi</taxon>
        <taxon>Dikarya</taxon>
        <taxon>Ascomycota</taxon>
        <taxon>Pezizomycotina</taxon>
        <taxon>Dothideomycetes</taxon>
        <taxon>Dothideomycetidae</taxon>
        <taxon>Mycosphaerellales</taxon>
        <taxon>Mycosphaerellaceae</taxon>
        <taxon>Ramularia</taxon>
    </lineage>
</organism>
<keyword evidence="2" id="KW-0479">Metal-binding</keyword>
<evidence type="ECO:0000256" key="4">
    <source>
        <dbReference type="ARBA" id="ARBA00023163"/>
    </source>
</evidence>
<dbReference type="GeneID" id="35602830"/>
<dbReference type="OrthoDB" id="5426798at2759"/>
<keyword evidence="5" id="KW-0539">Nucleus</keyword>
<evidence type="ECO:0000313" key="9">
    <source>
        <dbReference type="Proteomes" id="UP000225277"/>
    </source>
</evidence>